<keyword evidence="1" id="KW-0732">Signal</keyword>
<evidence type="ECO:0000256" key="1">
    <source>
        <dbReference type="SAM" id="SignalP"/>
    </source>
</evidence>
<feature type="signal peptide" evidence="1">
    <location>
        <begin position="1"/>
        <end position="22"/>
    </location>
</feature>
<gene>
    <name evidence="2" type="ORF">F7D73_00890</name>
</gene>
<organism evidence="2 3">
    <name type="scientific">Segatella copri</name>
    <dbReference type="NCBI Taxonomy" id="165179"/>
    <lineage>
        <taxon>Bacteria</taxon>
        <taxon>Pseudomonadati</taxon>
        <taxon>Bacteroidota</taxon>
        <taxon>Bacteroidia</taxon>
        <taxon>Bacteroidales</taxon>
        <taxon>Prevotellaceae</taxon>
        <taxon>Segatella</taxon>
    </lineage>
</organism>
<dbReference type="Proteomes" id="UP000480425">
    <property type="component" value="Unassembled WGS sequence"/>
</dbReference>
<dbReference type="OrthoDB" id="1453138at2"/>
<reference evidence="2 3" key="1">
    <citation type="submission" date="2019-09" db="EMBL/GenBank/DDBJ databases">
        <title>Distinct polysaccharide growth profiles of human intestinal Prevotella copri isolates.</title>
        <authorList>
            <person name="Fehlner-Peach H."/>
            <person name="Magnabosco C."/>
            <person name="Raghavan V."/>
            <person name="Scher J.U."/>
            <person name="Tett A."/>
            <person name="Cox L.M."/>
            <person name="Gottsegen C."/>
            <person name="Watters A."/>
            <person name="Wiltshire- Gordon J.D."/>
            <person name="Segata N."/>
            <person name="Bonneau R."/>
            <person name="Littman D.R."/>
        </authorList>
    </citation>
    <scope>NUCLEOTIDE SEQUENCE [LARGE SCALE GENOMIC DNA]</scope>
    <source>
        <strain evidence="3">iA622</strain>
    </source>
</reference>
<comment type="caution">
    <text evidence="2">The sequence shown here is derived from an EMBL/GenBank/DDBJ whole genome shotgun (WGS) entry which is preliminary data.</text>
</comment>
<dbReference type="RefSeq" id="WP_153121865.1">
    <property type="nucleotide sequence ID" value="NZ_VZCB01000007.1"/>
</dbReference>
<dbReference type="AlphaFoldDB" id="A0A6G1TXM0"/>
<proteinExistence type="predicted"/>
<accession>A0A6G1TXM0</accession>
<protein>
    <submittedName>
        <fullName evidence="2">OmpA family protein</fullName>
    </submittedName>
</protein>
<sequence>MNTMKSLFAASLLALGTTSAMAQATYTDQNGDEYTFNKHFFLDLQGGAQYTLGEAKFGDLLSPNVQLGLGYQFSPVFGMRLQANGWQSKGGWAGFRAQKGETPYNAQYKYKYVAPGLDFMFNLSNLFCGWNPNRVLNVTAFAGAGANIAWGNDEVNELAATMKNMNAYNLEYLWDGTKVRPYGRAGLELAFKVSKSVSLMLEGNANITSDKYNSKKAGNPDWYFNALAGLRINLGKSATKKEKPVEPEPAPA</sequence>
<feature type="chain" id="PRO_5026158920" evidence="1">
    <location>
        <begin position="23"/>
        <end position="252"/>
    </location>
</feature>
<name>A0A6G1TXM0_9BACT</name>
<evidence type="ECO:0000313" key="3">
    <source>
        <dbReference type="Proteomes" id="UP000480425"/>
    </source>
</evidence>
<feature type="non-terminal residue" evidence="2">
    <location>
        <position position="252"/>
    </location>
</feature>
<dbReference type="EMBL" id="VZCB01000007">
    <property type="protein sequence ID" value="MQN79540.1"/>
    <property type="molecule type" value="Genomic_DNA"/>
</dbReference>
<evidence type="ECO:0000313" key="2">
    <source>
        <dbReference type="EMBL" id="MQN79540.1"/>
    </source>
</evidence>